<keyword evidence="1" id="KW-0175">Coiled coil</keyword>
<feature type="region of interest" description="Disordered" evidence="2">
    <location>
        <begin position="365"/>
        <end position="446"/>
    </location>
</feature>
<proteinExistence type="predicted"/>
<name>A0A1A8VQT4_PLAOA</name>
<accession>A0A1A8VQT4</accession>
<feature type="region of interest" description="Disordered" evidence="2">
    <location>
        <begin position="625"/>
        <end position="654"/>
    </location>
</feature>
<keyword evidence="3" id="KW-1133">Transmembrane helix</keyword>
<evidence type="ECO:0000256" key="1">
    <source>
        <dbReference type="SAM" id="Coils"/>
    </source>
</evidence>
<keyword evidence="3" id="KW-0812">Transmembrane</keyword>
<keyword evidence="3" id="KW-0472">Membrane</keyword>
<feature type="region of interest" description="Disordered" evidence="2">
    <location>
        <begin position="184"/>
        <end position="213"/>
    </location>
</feature>
<dbReference type="Proteomes" id="UP000078560">
    <property type="component" value="Unassembled WGS sequence"/>
</dbReference>
<evidence type="ECO:0000313" key="4">
    <source>
        <dbReference type="EMBL" id="SBS82819.1"/>
    </source>
</evidence>
<dbReference type="EMBL" id="FLQU01000225">
    <property type="protein sequence ID" value="SBS82819.1"/>
    <property type="molecule type" value="Genomic_DNA"/>
</dbReference>
<protein>
    <submittedName>
        <fullName evidence="4">Uncharacterized protein</fullName>
    </submittedName>
</protein>
<dbReference type="AlphaFoldDB" id="A0A1A8VQT4"/>
<evidence type="ECO:0000313" key="5">
    <source>
        <dbReference type="Proteomes" id="UP000078560"/>
    </source>
</evidence>
<evidence type="ECO:0000256" key="3">
    <source>
        <dbReference type="SAM" id="Phobius"/>
    </source>
</evidence>
<reference evidence="5" key="1">
    <citation type="submission" date="2016-05" db="EMBL/GenBank/DDBJ databases">
        <authorList>
            <person name="Naeem Raeece"/>
        </authorList>
    </citation>
    <scope>NUCLEOTIDE SEQUENCE [LARGE SCALE GENOMIC DNA]</scope>
</reference>
<feature type="coiled-coil region" evidence="1">
    <location>
        <begin position="735"/>
        <end position="804"/>
    </location>
</feature>
<organism evidence="4 5">
    <name type="scientific">Plasmodium ovale curtisi</name>
    <dbReference type="NCBI Taxonomy" id="864141"/>
    <lineage>
        <taxon>Eukaryota</taxon>
        <taxon>Sar</taxon>
        <taxon>Alveolata</taxon>
        <taxon>Apicomplexa</taxon>
        <taxon>Aconoidasida</taxon>
        <taxon>Haemosporida</taxon>
        <taxon>Plasmodiidae</taxon>
        <taxon>Plasmodium</taxon>
        <taxon>Plasmodium (Plasmodium)</taxon>
    </lineage>
</organism>
<gene>
    <name evidence="4" type="ORF">POVCU2_0017290</name>
</gene>
<sequence length="1021" mass="117722">MKPLRHALYCKNRLNKYQKNVTSSKCNGFMYVQSKHVCRSSRRMHSERENGDKYIENASHNCNKKKKKKLPYRNFIIAALLFYGSYEGISLIQNNVYIKKNIEKYRKLNDLIDIDIVPLKIYFDTKVNILKEWLVVNTQNTLGLINLLTPMRRIILTYYDQCIVIVNEKLRGFSGMLFPSRREKPTVEQNSAGKEKHTSAREERKAMVNEEGETVVNEEGKTVVNEEGKTVVNEEGKTVVSEEGKAVVREEGKTVISEERQTTVNELFPRYGEIEKINNSDTRSISKQSCQQMKNKDADEHPMNNDMAVVSAHFKKLNELLGANESNIVNNLTKEEDGNMCRIEYSGIELNTPIYNNRIQSDIPVEDTNSQGGGVSWGCTDSEKNAANDNASNDNAANDNATNDNAANDNAANDNAANDNAANDNAANDNSANDNLTCVPPPEKEQLREECSPMNCEEASENLLQVKLNDAVMWSTEGDADEWDKRKPECDTDMGEKVLSGVDEKLVEMMEKVLSNREEMNIGKVAEVERITDGQEVSTFEGIKHGHKTAEIDKITKGQEVANVEGITHDHETAEIQRIANDQVNTHRRDVTKIDKLITERGAASEKRMGTISVEGTTNLCTEGREKEDTHKGGWSELDEWKTPEEQNKSLQEREKAKESTLLNVYMKNILKEDVKNFETKINNLNQEQLKKKILEMFIGELISEKYMDILMKEEKGILKKILTIKYNSIFLKKKKKLQKELKKCMIKKLKKEKNLLKENYEKKKENFEIDIMNKTKEEIDVEKKKIENTIKEIEEKYLKKMNVYATDINMIKDIFSKEQIKKMKLQSINDIQHQVVYLQNCIIHDLSIEPILNDLKKNLEKDMFLFKVLKILPENFFSRTFKPTNNNNEKMKKEFYTLYKVSVKEAFLQQNDNFFKNITSTIMSYLYIHHESKVNMFLLRTLKENSPLKENLLNLSYALNSIQENKFIDALEHIDGLTGNCKHTFTSFNEKVKNAIFFKLYLRLTVSRLLLTSKILRTCY</sequence>
<feature type="compositionally biased region" description="Basic and acidic residues" evidence="2">
    <location>
        <begin position="193"/>
        <end position="208"/>
    </location>
</feature>
<evidence type="ECO:0000256" key="2">
    <source>
        <dbReference type="SAM" id="MobiDB-lite"/>
    </source>
</evidence>
<feature type="compositionally biased region" description="Low complexity" evidence="2">
    <location>
        <begin position="387"/>
        <end position="435"/>
    </location>
</feature>
<feature type="transmembrane region" description="Helical" evidence="3">
    <location>
        <begin position="74"/>
        <end position="92"/>
    </location>
</feature>